<dbReference type="RefSeq" id="WP_133755228.1">
    <property type="nucleotide sequence ID" value="NZ_SOAW01000002.1"/>
</dbReference>
<organism evidence="2 3">
    <name type="scientific">Naumannella halotolerans</name>
    <dbReference type="NCBI Taxonomy" id="993414"/>
    <lineage>
        <taxon>Bacteria</taxon>
        <taxon>Bacillati</taxon>
        <taxon>Actinomycetota</taxon>
        <taxon>Actinomycetes</taxon>
        <taxon>Propionibacteriales</taxon>
        <taxon>Propionibacteriaceae</taxon>
        <taxon>Naumannella</taxon>
    </lineage>
</organism>
<dbReference type="Proteomes" id="UP000295371">
    <property type="component" value="Unassembled WGS sequence"/>
</dbReference>
<accession>A0A4R7J167</accession>
<sequence length="105" mass="11325">MLSSENRSRPAGNRAANKINAGTGSTYSVVDLDAMAAQVDGAFVVLVRVADDRYRRRVFLTVKSAENHARKAQQRGQDARIFLCELKPLVKVCGLEAAPLPGVVA</sequence>
<evidence type="ECO:0000313" key="3">
    <source>
        <dbReference type="Proteomes" id="UP000295371"/>
    </source>
</evidence>
<evidence type="ECO:0000313" key="2">
    <source>
        <dbReference type="EMBL" id="TDT30882.1"/>
    </source>
</evidence>
<name>A0A4R7J167_9ACTN</name>
<dbReference type="EMBL" id="SOAW01000002">
    <property type="protein sequence ID" value="TDT30882.1"/>
    <property type="molecule type" value="Genomic_DNA"/>
</dbReference>
<dbReference type="AlphaFoldDB" id="A0A4R7J167"/>
<gene>
    <name evidence="2" type="ORF">CLV29_2289</name>
</gene>
<keyword evidence="3" id="KW-1185">Reference proteome</keyword>
<protein>
    <submittedName>
        <fullName evidence="2">Uncharacterized protein</fullName>
    </submittedName>
</protein>
<reference evidence="2 3" key="1">
    <citation type="submission" date="2019-03" db="EMBL/GenBank/DDBJ databases">
        <title>Genomic Encyclopedia of Archaeal and Bacterial Type Strains, Phase II (KMG-II): from individual species to whole genera.</title>
        <authorList>
            <person name="Goeker M."/>
        </authorList>
    </citation>
    <scope>NUCLEOTIDE SEQUENCE [LARGE SCALE GENOMIC DNA]</scope>
    <source>
        <strain evidence="2 3">DSM 24323</strain>
    </source>
</reference>
<evidence type="ECO:0000256" key="1">
    <source>
        <dbReference type="SAM" id="MobiDB-lite"/>
    </source>
</evidence>
<proteinExistence type="predicted"/>
<feature type="region of interest" description="Disordered" evidence="1">
    <location>
        <begin position="1"/>
        <end position="21"/>
    </location>
</feature>
<comment type="caution">
    <text evidence="2">The sequence shown here is derived from an EMBL/GenBank/DDBJ whole genome shotgun (WGS) entry which is preliminary data.</text>
</comment>